<dbReference type="InterPro" id="IPR022882">
    <property type="entry name" value="tRNA_adenine-N6_MeTrfase"/>
</dbReference>
<organism evidence="8 9">
    <name type="scientific">Sphingobacterium oryzagri</name>
    <dbReference type="NCBI Taxonomy" id="3025669"/>
    <lineage>
        <taxon>Bacteria</taxon>
        <taxon>Pseudomonadati</taxon>
        <taxon>Bacteroidota</taxon>
        <taxon>Sphingobacteriia</taxon>
        <taxon>Sphingobacteriales</taxon>
        <taxon>Sphingobacteriaceae</taxon>
        <taxon>Sphingobacterium</taxon>
    </lineage>
</organism>
<dbReference type="SUPFAM" id="SSF53335">
    <property type="entry name" value="S-adenosyl-L-methionine-dependent methyltransferases"/>
    <property type="match status" value="1"/>
</dbReference>
<name>A0ABY7WGV5_9SPHI</name>
<keyword evidence="4 6" id="KW-0949">S-adenosyl-L-methionine</keyword>
<dbReference type="CDD" id="cd02440">
    <property type="entry name" value="AdoMet_MTases"/>
    <property type="match status" value="1"/>
</dbReference>
<dbReference type="InterPro" id="IPR050210">
    <property type="entry name" value="tRNA_Adenine-N(6)_MTase"/>
</dbReference>
<comment type="catalytic activity">
    <reaction evidence="6">
        <text>adenosine(37) in tRNA1(Val) + S-adenosyl-L-methionine = N(6)-methyladenosine(37) in tRNA1(Val) + S-adenosyl-L-homocysteine + H(+)</text>
        <dbReference type="Rhea" id="RHEA:43160"/>
        <dbReference type="Rhea" id="RHEA-COMP:10369"/>
        <dbReference type="Rhea" id="RHEA-COMP:10370"/>
        <dbReference type="ChEBI" id="CHEBI:15378"/>
        <dbReference type="ChEBI" id="CHEBI:57856"/>
        <dbReference type="ChEBI" id="CHEBI:59789"/>
        <dbReference type="ChEBI" id="CHEBI:74411"/>
        <dbReference type="ChEBI" id="CHEBI:74449"/>
        <dbReference type="EC" id="2.1.1.223"/>
    </reaction>
</comment>
<dbReference type="PROSITE" id="PS00092">
    <property type="entry name" value="N6_MTASE"/>
    <property type="match status" value="1"/>
</dbReference>
<comment type="function">
    <text evidence="6">Specifically methylates the adenine in position 37 of tRNA(1)(Val) (anticodon cmo5UAC).</text>
</comment>
<comment type="subcellular location">
    <subcellularLocation>
        <location evidence="6">Cytoplasm</location>
    </subcellularLocation>
</comment>
<gene>
    <name evidence="8" type="ORF">PQ465_17835</name>
</gene>
<feature type="domain" description="Methyltransferase small" evidence="7">
    <location>
        <begin position="26"/>
        <end position="128"/>
    </location>
</feature>
<evidence type="ECO:0000256" key="6">
    <source>
        <dbReference type="HAMAP-Rule" id="MF_01872"/>
    </source>
</evidence>
<keyword evidence="5 6" id="KW-0819">tRNA processing</keyword>
<accession>A0ABY7WGV5</accession>
<dbReference type="InterPro" id="IPR007848">
    <property type="entry name" value="Small_mtfrase_dom"/>
</dbReference>
<sequence>MGAIFRFKQFAVDQGNCAMKINTDGVLLGAFAQQQAAVRILDIGTGTGVIALMLAQSHPQAMVDAVEIDPEAADQAAENFRQAPFADRLRLFAGSFVAMQPGSSYDLIVSNPPFYTNSLHNPDQRKKLAKHTDHLFFESLIDFVDMHLAASGRFLCIVPTALADELLLDFLPVRQLYVQQELAISSFPGGSPIRKLLSIGRESVQTEHAALAIYEQKGVYTAAYKALLSPYFLAF</sequence>
<evidence type="ECO:0000256" key="2">
    <source>
        <dbReference type="ARBA" id="ARBA00022603"/>
    </source>
</evidence>
<protein>
    <recommendedName>
        <fullName evidence="6">tRNA1(Val) (adenine(37)-N6)-methyltransferase</fullName>
        <ecNumber evidence="6">2.1.1.223</ecNumber>
    </recommendedName>
    <alternativeName>
        <fullName evidence="6">tRNA m6A37 methyltransferase</fullName>
    </alternativeName>
</protein>
<dbReference type="RefSeq" id="WP_274266878.1">
    <property type="nucleotide sequence ID" value="NZ_CP117880.1"/>
</dbReference>
<evidence type="ECO:0000256" key="1">
    <source>
        <dbReference type="ARBA" id="ARBA00022490"/>
    </source>
</evidence>
<evidence type="ECO:0000256" key="3">
    <source>
        <dbReference type="ARBA" id="ARBA00022679"/>
    </source>
</evidence>
<keyword evidence="1 6" id="KW-0963">Cytoplasm</keyword>
<dbReference type="HAMAP" id="MF_01872">
    <property type="entry name" value="tRNA_methyltr_YfiC"/>
    <property type="match status" value="1"/>
</dbReference>
<evidence type="ECO:0000256" key="4">
    <source>
        <dbReference type="ARBA" id="ARBA00022691"/>
    </source>
</evidence>
<evidence type="ECO:0000259" key="7">
    <source>
        <dbReference type="Pfam" id="PF05175"/>
    </source>
</evidence>
<keyword evidence="2 6" id="KW-0489">Methyltransferase</keyword>
<dbReference type="EMBL" id="CP117880">
    <property type="protein sequence ID" value="WDF68145.1"/>
    <property type="molecule type" value="Genomic_DNA"/>
</dbReference>
<evidence type="ECO:0000313" key="8">
    <source>
        <dbReference type="EMBL" id="WDF68145.1"/>
    </source>
</evidence>
<dbReference type="GO" id="GO:0008168">
    <property type="term" value="F:methyltransferase activity"/>
    <property type="evidence" value="ECO:0007669"/>
    <property type="project" value="UniProtKB-KW"/>
</dbReference>
<evidence type="ECO:0000256" key="5">
    <source>
        <dbReference type="ARBA" id="ARBA00022694"/>
    </source>
</evidence>
<dbReference type="InterPro" id="IPR029063">
    <property type="entry name" value="SAM-dependent_MTases_sf"/>
</dbReference>
<reference evidence="8 9" key="1">
    <citation type="submission" date="2023-02" db="EMBL/GenBank/DDBJ databases">
        <title>Genome sequence of Sphingobacterium sp. KACC 22765.</title>
        <authorList>
            <person name="Kim S."/>
            <person name="Heo J."/>
            <person name="Kwon S.-W."/>
        </authorList>
    </citation>
    <scope>NUCLEOTIDE SEQUENCE [LARGE SCALE GENOMIC DNA]</scope>
    <source>
        <strain evidence="8 9">KACC 22765</strain>
    </source>
</reference>
<dbReference type="InterPro" id="IPR002052">
    <property type="entry name" value="DNA_methylase_N6_adenine_CS"/>
</dbReference>
<dbReference type="PANTHER" id="PTHR47739">
    <property type="entry name" value="TRNA1(VAL) (ADENINE(37)-N6)-METHYLTRANSFERASE"/>
    <property type="match status" value="1"/>
</dbReference>
<proteinExistence type="inferred from homology"/>
<dbReference type="Pfam" id="PF05175">
    <property type="entry name" value="MTS"/>
    <property type="match status" value="1"/>
</dbReference>
<dbReference type="PANTHER" id="PTHR47739:SF1">
    <property type="entry name" value="TRNA1(VAL) (ADENINE(37)-N6)-METHYLTRANSFERASE"/>
    <property type="match status" value="1"/>
</dbReference>
<dbReference type="GO" id="GO:0032259">
    <property type="term" value="P:methylation"/>
    <property type="evidence" value="ECO:0007669"/>
    <property type="project" value="UniProtKB-KW"/>
</dbReference>
<keyword evidence="3 6" id="KW-0808">Transferase</keyword>
<dbReference type="Proteomes" id="UP001221558">
    <property type="component" value="Chromosome"/>
</dbReference>
<keyword evidence="9" id="KW-1185">Reference proteome</keyword>
<comment type="similarity">
    <text evidence="6">Belongs to the methyltransferase superfamily. tRNA (adenine-N(6)-)-methyltransferase family.</text>
</comment>
<dbReference type="Gene3D" id="3.40.50.150">
    <property type="entry name" value="Vaccinia Virus protein VP39"/>
    <property type="match status" value="1"/>
</dbReference>
<dbReference type="EC" id="2.1.1.223" evidence="6"/>
<evidence type="ECO:0000313" key="9">
    <source>
        <dbReference type="Proteomes" id="UP001221558"/>
    </source>
</evidence>